<dbReference type="Proteomes" id="UP000790709">
    <property type="component" value="Unassembled WGS sequence"/>
</dbReference>
<evidence type="ECO:0000313" key="2">
    <source>
        <dbReference type="Proteomes" id="UP000790709"/>
    </source>
</evidence>
<name>A0ACB8BG95_9AGAM</name>
<organism evidence="1 2">
    <name type="scientific">Leucogyrophana mollusca</name>
    <dbReference type="NCBI Taxonomy" id="85980"/>
    <lineage>
        <taxon>Eukaryota</taxon>
        <taxon>Fungi</taxon>
        <taxon>Dikarya</taxon>
        <taxon>Basidiomycota</taxon>
        <taxon>Agaricomycotina</taxon>
        <taxon>Agaricomycetes</taxon>
        <taxon>Agaricomycetidae</taxon>
        <taxon>Boletales</taxon>
        <taxon>Boletales incertae sedis</taxon>
        <taxon>Leucogyrophana</taxon>
    </lineage>
</organism>
<sequence length="388" mass="43175">MSYSTVVCLVSGCCPEAADILPNVFEIEDFDVDGNGPDEGSVDEDVVGDPGPLVIEALNTLADEHEKAGERDIVVIGVPNTPRFTSHSTRVEVPNRDSALYIPDSALTIISNCVIGDWWDGGYVDAPPPNSEDVHYCVSFGVCVMVQSTSLDILAMATHGRMTPQRVWRLAMHQGWSDPHNEYALKGVDYGDVELGWKKYPAPLPWLSHKEIIAMEKLGSVKEIQRALIWRAKFWVWMRPDRFPLEEFAPDDAPAHVEGPSANHDISRPNSRAMIYQIPFELLSNIASKLSLPSLLALASTARHLRAKLLSHPSDRDTLARAWIRTSAPWYLLPPSATEGGQTYQGSLSQHLGWAYLHRCFESGSMRNRRRIWEIALQIELLADNAGI</sequence>
<dbReference type="EMBL" id="MU266422">
    <property type="protein sequence ID" value="KAH7924522.1"/>
    <property type="molecule type" value="Genomic_DNA"/>
</dbReference>
<proteinExistence type="predicted"/>
<protein>
    <submittedName>
        <fullName evidence="1">Uncharacterized protein</fullName>
    </submittedName>
</protein>
<gene>
    <name evidence="1" type="ORF">BV22DRAFT_1066618</name>
</gene>
<reference evidence="1" key="1">
    <citation type="journal article" date="2021" name="New Phytol.">
        <title>Evolutionary innovations through gain and loss of genes in the ectomycorrhizal Boletales.</title>
        <authorList>
            <person name="Wu G."/>
            <person name="Miyauchi S."/>
            <person name="Morin E."/>
            <person name="Kuo A."/>
            <person name="Drula E."/>
            <person name="Varga T."/>
            <person name="Kohler A."/>
            <person name="Feng B."/>
            <person name="Cao Y."/>
            <person name="Lipzen A."/>
            <person name="Daum C."/>
            <person name="Hundley H."/>
            <person name="Pangilinan J."/>
            <person name="Johnson J."/>
            <person name="Barry K."/>
            <person name="LaButti K."/>
            <person name="Ng V."/>
            <person name="Ahrendt S."/>
            <person name="Min B."/>
            <person name="Choi I.G."/>
            <person name="Park H."/>
            <person name="Plett J.M."/>
            <person name="Magnuson J."/>
            <person name="Spatafora J.W."/>
            <person name="Nagy L.G."/>
            <person name="Henrissat B."/>
            <person name="Grigoriev I.V."/>
            <person name="Yang Z.L."/>
            <person name="Xu J."/>
            <person name="Martin F.M."/>
        </authorList>
    </citation>
    <scope>NUCLEOTIDE SEQUENCE</scope>
    <source>
        <strain evidence="1">KUC20120723A-06</strain>
    </source>
</reference>
<comment type="caution">
    <text evidence="1">The sequence shown here is derived from an EMBL/GenBank/DDBJ whole genome shotgun (WGS) entry which is preliminary data.</text>
</comment>
<accession>A0ACB8BG95</accession>
<evidence type="ECO:0000313" key="1">
    <source>
        <dbReference type="EMBL" id="KAH7924522.1"/>
    </source>
</evidence>
<keyword evidence="2" id="KW-1185">Reference proteome</keyword>